<feature type="compositionally biased region" description="Basic and acidic residues" evidence="6">
    <location>
        <begin position="9"/>
        <end position="21"/>
    </location>
</feature>
<accession>A0ABV5UPG6</accession>
<reference evidence="8 9" key="1">
    <citation type="submission" date="2024-09" db="EMBL/GenBank/DDBJ databases">
        <authorList>
            <person name="Sun Q."/>
            <person name="Mori K."/>
        </authorList>
    </citation>
    <scope>NUCLEOTIDE SEQUENCE [LARGE SCALE GENOMIC DNA]</scope>
    <source>
        <strain evidence="8 9">JCM 13519</strain>
    </source>
</reference>
<evidence type="ECO:0000256" key="1">
    <source>
        <dbReference type="ARBA" id="ARBA00004141"/>
    </source>
</evidence>
<feature type="transmembrane region" description="Helical" evidence="7">
    <location>
        <begin position="33"/>
        <end position="49"/>
    </location>
</feature>
<organism evidence="8 9">
    <name type="scientific">Arthrobacter methylotrophus</name>
    <dbReference type="NCBI Taxonomy" id="121291"/>
    <lineage>
        <taxon>Bacteria</taxon>
        <taxon>Bacillati</taxon>
        <taxon>Actinomycetota</taxon>
        <taxon>Actinomycetes</taxon>
        <taxon>Micrococcales</taxon>
        <taxon>Micrococcaceae</taxon>
        <taxon>Arthrobacter</taxon>
    </lineage>
</organism>
<comment type="subcellular location">
    <subcellularLocation>
        <location evidence="1">Membrane</location>
        <topology evidence="1">Multi-pass membrane protein</topology>
    </subcellularLocation>
</comment>
<keyword evidence="9" id="KW-1185">Reference proteome</keyword>
<comment type="caution">
    <text evidence="8">The sequence shown here is derived from an EMBL/GenBank/DDBJ whole genome shotgun (WGS) entry which is preliminary data.</text>
</comment>
<keyword evidence="4 7" id="KW-1133">Transmembrane helix</keyword>
<dbReference type="InterPro" id="IPR001046">
    <property type="entry name" value="NRAMP_fam"/>
</dbReference>
<proteinExistence type="predicted"/>
<gene>
    <name evidence="8" type="ORF">ACFFPI_09810</name>
</gene>
<keyword evidence="3 7" id="KW-0812">Transmembrane</keyword>
<keyword evidence="5 7" id="KW-0472">Membrane</keyword>
<sequence>MDTNGPSLTREDVARSSDRARVSRARRSGKRHHLVWLLTGPGLLAMLGENDGPSMVSYAADGASYGTGFFLPFIVVLFAMAYICQEMAMRVGAVTHRGYGELVLQRYGRLWGWFGAVDLVLTNLVTLVSEFVAIRVGLAFFGLGAPVAAGLGVLLVVLTLTGGRYRRWERIVLGLAMFNGLFLVAAIMVHPDPGAIGEAFATWSPLPTGGLTTLLLLLTATIGATVTPWMIFFQQSASADKGITHHDLKHGRLDTAVGAGLAAVFGCAALIAGAVLFTHGGEAIQGLAGAGFPAALSAVAGTPVGTLFALGLIEAGAVAILTISASTAYAAGECIGVPASFNSSHRGAALFYGVNVTTALISAAVILIPGAPLLAIALNANVLATVLLPVTLLFLMMLANDSELMGKWANRRVTNILGTLVIVFIALCAAAYGIISFLQTIHLIPA</sequence>
<evidence type="ECO:0000256" key="5">
    <source>
        <dbReference type="ARBA" id="ARBA00023136"/>
    </source>
</evidence>
<feature type="region of interest" description="Disordered" evidence="6">
    <location>
        <begin position="1"/>
        <end position="26"/>
    </location>
</feature>
<feature type="transmembrane region" description="Helical" evidence="7">
    <location>
        <begin position="110"/>
        <end position="132"/>
    </location>
</feature>
<evidence type="ECO:0000256" key="2">
    <source>
        <dbReference type="ARBA" id="ARBA00022448"/>
    </source>
</evidence>
<evidence type="ECO:0000256" key="4">
    <source>
        <dbReference type="ARBA" id="ARBA00022989"/>
    </source>
</evidence>
<feature type="transmembrane region" description="Helical" evidence="7">
    <location>
        <begin position="349"/>
        <end position="368"/>
    </location>
</feature>
<evidence type="ECO:0000256" key="7">
    <source>
        <dbReference type="SAM" id="Phobius"/>
    </source>
</evidence>
<protein>
    <submittedName>
        <fullName evidence="8">NRAMP family divalent metal transporter</fullName>
    </submittedName>
</protein>
<evidence type="ECO:0000313" key="8">
    <source>
        <dbReference type="EMBL" id="MFB9714419.1"/>
    </source>
</evidence>
<feature type="transmembrane region" description="Helical" evidence="7">
    <location>
        <begin position="69"/>
        <end position="89"/>
    </location>
</feature>
<dbReference type="PANTHER" id="PTHR11706">
    <property type="entry name" value="SOLUTE CARRIER PROTEIN FAMILY 11 MEMBER"/>
    <property type="match status" value="1"/>
</dbReference>
<name>A0ABV5UPG6_9MICC</name>
<evidence type="ECO:0000256" key="3">
    <source>
        <dbReference type="ARBA" id="ARBA00022692"/>
    </source>
</evidence>
<dbReference type="Proteomes" id="UP001589536">
    <property type="component" value="Unassembled WGS sequence"/>
</dbReference>
<feature type="transmembrane region" description="Helical" evidence="7">
    <location>
        <begin position="416"/>
        <end position="438"/>
    </location>
</feature>
<feature type="transmembrane region" description="Helical" evidence="7">
    <location>
        <begin position="375"/>
        <end position="396"/>
    </location>
</feature>
<evidence type="ECO:0000313" key="9">
    <source>
        <dbReference type="Proteomes" id="UP001589536"/>
    </source>
</evidence>
<dbReference type="PANTHER" id="PTHR11706:SF33">
    <property type="entry name" value="NATURAL RESISTANCE-ASSOCIATED MACROPHAGE PROTEIN 2"/>
    <property type="match status" value="1"/>
</dbReference>
<keyword evidence="2" id="KW-0813">Transport</keyword>
<feature type="transmembrane region" description="Helical" evidence="7">
    <location>
        <begin position="138"/>
        <end position="160"/>
    </location>
</feature>
<dbReference type="RefSeq" id="WP_376954198.1">
    <property type="nucleotide sequence ID" value="NZ_JBHMBH010000020.1"/>
</dbReference>
<feature type="transmembrane region" description="Helical" evidence="7">
    <location>
        <begin position="210"/>
        <end position="232"/>
    </location>
</feature>
<evidence type="ECO:0000256" key="6">
    <source>
        <dbReference type="SAM" id="MobiDB-lite"/>
    </source>
</evidence>
<feature type="transmembrane region" description="Helical" evidence="7">
    <location>
        <begin position="253"/>
        <end position="277"/>
    </location>
</feature>
<feature type="transmembrane region" description="Helical" evidence="7">
    <location>
        <begin position="307"/>
        <end position="329"/>
    </location>
</feature>
<dbReference type="EMBL" id="JBHMBH010000020">
    <property type="protein sequence ID" value="MFB9714419.1"/>
    <property type="molecule type" value="Genomic_DNA"/>
</dbReference>
<dbReference type="Pfam" id="PF01566">
    <property type="entry name" value="Nramp"/>
    <property type="match status" value="1"/>
</dbReference>
<feature type="transmembrane region" description="Helical" evidence="7">
    <location>
        <begin position="172"/>
        <end position="190"/>
    </location>
</feature>